<gene>
    <name evidence="3" type="ORF">CN689_24145</name>
</gene>
<accession>A0AAX0RXT1</accession>
<dbReference type="InterPro" id="IPR015590">
    <property type="entry name" value="Aldehyde_DH_dom"/>
</dbReference>
<dbReference type="Gene3D" id="3.40.309.10">
    <property type="entry name" value="Aldehyde Dehydrogenase, Chain A, domain 2"/>
    <property type="match status" value="1"/>
</dbReference>
<dbReference type="RefSeq" id="WP_098177691.1">
    <property type="nucleotide sequence ID" value="NZ_NUEQ01000103.1"/>
</dbReference>
<evidence type="ECO:0000313" key="3">
    <source>
        <dbReference type="EMBL" id="PEJ27209.1"/>
    </source>
</evidence>
<dbReference type="NCBIfam" id="NF047625">
    <property type="entry name" value="AcylSulfactDhSauS"/>
    <property type="match status" value="1"/>
</dbReference>
<dbReference type="GO" id="GO:0016620">
    <property type="term" value="F:oxidoreductase activity, acting on the aldehyde or oxo group of donors, NAD or NADP as acceptor"/>
    <property type="evidence" value="ECO:0007669"/>
    <property type="project" value="InterPro"/>
</dbReference>
<protein>
    <submittedName>
        <fullName evidence="3">Sulfoacetaldehyde dehydrogenase</fullName>
    </submittedName>
</protein>
<proteinExistence type="predicted"/>
<keyword evidence="1" id="KW-0560">Oxidoreductase</keyword>
<dbReference type="Proteomes" id="UP000220106">
    <property type="component" value="Unassembled WGS sequence"/>
</dbReference>
<dbReference type="InterPro" id="IPR016162">
    <property type="entry name" value="Ald_DH_N"/>
</dbReference>
<dbReference type="EMBL" id="NUEQ01000103">
    <property type="protein sequence ID" value="PEJ27209.1"/>
    <property type="molecule type" value="Genomic_DNA"/>
</dbReference>
<dbReference type="PANTHER" id="PTHR11699">
    <property type="entry name" value="ALDEHYDE DEHYDROGENASE-RELATED"/>
    <property type="match status" value="1"/>
</dbReference>
<dbReference type="SUPFAM" id="SSF53720">
    <property type="entry name" value="ALDH-like"/>
    <property type="match status" value="1"/>
</dbReference>
<dbReference type="InterPro" id="IPR016163">
    <property type="entry name" value="Ald_DH_C"/>
</dbReference>
<dbReference type="Pfam" id="PF00171">
    <property type="entry name" value="Aldedh"/>
    <property type="match status" value="1"/>
</dbReference>
<reference evidence="3 4" key="1">
    <citation type="submission" date="2017-09" db="EMBL/GenBank/DDBJ databases">
        <title>Large-scale bioinformatics analysis of Bacillus genomes uncovers conserved roles of natural products in bacterial physiology.</title>
        <authorList>
            <consortium name="Agbiome Team Llc"/>
            <person name="Bleich R.M."/>
            <person name="Kirk G.J."/>
            <person name="Santa Maria K.C."/>
            <person name="Allen S.E."/>
            <person name="Farag S."/>
            <person name="Shank E.A."/>
            <person name="Bowers A."/>
        </authorList>
    </citation>
    <scope>NUCLEOTIDE SEQUENCE [LARGE SCALE GENOMIC DNA]</scope>
    <source>
        <strain evidence="3 4">AFS003229</strain>
    </source>
</reference>
<evidence type="ECO:0000259" key="2">
    <source>
        <dbReference type="Pfam" id="PF00171"/>
    </source>
</evidence>
<organism evidence="3 4">
    <name type="scientific">Peribacillus butanolivorans</name>
    <dbReference type="NCBI Taxonomy" id="421767"/>
    <lineage>
        <taxon>Bacteria</taxon>
        <taxon>Bacillati</taxon>
        <taxon>Bacillota</taxon>
        <taxon>Bacilli</taxon>
        <taxon>Bacillales</taxon>
        <taxon>Bacillaceae</taxon>
        <taxon>Peribacillus</taxon>
    </lineage>
</organism>
<dbReference type="AlphaFoldDB" id="A0AAX0RXT1"/>
<evidence type="ECO:0000313" key="4">
    <source>
        <dbReference type="Proteomes" id="UP000220106"/>
    </source>
</evidence>
<dbReference type="Gene3D" id="3.40.605.10">
    <property type="entry name" value="Aldehyde Dehydrogenase, Chain A, domain 1"/>
    <property type="match status" value="1"/>
</dbReference>
<comment type="caution">
    <text evidence="3">The sequence shown here is derived from an EMBL/GenBank/DDBJ whole genome shotgun (WGS) entry which is preliminary data.</text>
</comment>
<sequence length="476" mass="51805">MKDVKVLDQNDVDVKDIISNMIQKSRAAMEKFYRYSQEQVDEVVQAVAWAIYQPNHAEALAKLALDHTGLGRYEDKVTKKRRKTLGTLRDLKGVKSVGVINVDVAKGITEIAKPVGVVAAVVPSTNPGATPANIAMMALKGRNTVIIAPSPKGQSTSKLLLQYIHKEFDKIGAPHDLVQVLPAPVNKALTNELMKQADFVTVTGSANNVYNGQTSGKPNACVGAGNVVSIVDATANIEKAARKIFLSKTFDNATSCSNDNSVVIEADVYDEMIVALQKEGGYLCDEREKGLLQDAMWIDGKRNARTVAIDPYILAEEAGLEDADAKNATFFMVQESGVGKEYPFSGEKLAVVLTVYKAVDFKGALDLTKTILNYQGRGHSCGLHTTDDSHIAQIGEEIDVCRLLINQVQVYGNGGSFNNGLNFTLSMGGGSWAGNNIGENLSYTHFLNITRVSRVIPEVVPTEEELWSNYWNKYGR</sequence>
<feature type="domain" description="Aldehyde dehydrogenase" evidence="2">
    <location>
        <begin position="18"/>
        <end position="278"/>
    </location>
</feature>
<dbReference type="CDD" id="cd07122">
    <property type="entry name" value="ALDH_F20_ACDH"/>
    <property type="match status" value="1"/>
</dbReference>
<dbReference type="InterPro" id="IPR016161">
    <property type="entry name" value="Ald_DH/histidinol_DH"/>
</dbReference>
<name>A0AAX0RXT1_9BACI</name>
<evidence type="ECO:0000256" key="1">
    <source>
        <dbReference type="ARBA" id="ARBA00023002"/>
    </source>
</evidence>